<dbReference type="InterPro" id="IPR001950">
    <property type="entry name" value="SUI1"/>
</dbReference>
<evidence type="ECO:0000256" key="1">
    <source>
        <dbReference type="ARBA" id="ARBA00005422"/>
    </source>
</evidence>
<gene>
    <name evidence="5" type="ORF">V5E97_12090</name>
</gene>
<dbReference type="GO" id="GO:0002188">
    <property type="term" value="P:translation reinitiation"/>
    <property type="evidence" value="ECO:0007669"/>
    <property type="project" value="TreeGrafter"/>
</dbReference>
<organism evidence="5">
    <name type="scientific">Singulisphaera sp. Ch08</name>
    <dbReference type="NCBI Taxonomy" id="3120278"/>
    <lineage>
        <taxon>Bacteria</taxon>
        <taxon>Pseudomonadati</taxon>
        <taxon>Planctomycetota</taxon>
        <taxon>Planctomycetia</taxon>
        <taxon>Isosphaerales</taxon>
        <taxon>Isosphaeraceae</taxon>
        <taxon>Singulisphaera</taxon>
    </lineage>
</organism>
<dbReference type="AlphaFoldDB" id="A0AAU7CP24"/>
<dbReference type="GO" id="GO:0003729">
    <property type="term" value="F:mRNA binding"/>
    <property type="evidence" value="ECO:0007669"/>
    <property type="project" value="TreeGrafter"/>
</dbReference>
<dbReference type="PANTHER" id="PTHR12789">
    <property type="entry name" value="DENSITY-REGULATED PROTEIN HOMOLOG"/>
    <property type="match status" value="1"/>
</dbReference>
<dbReference type="GO" id="GO:0001731">
    <property type="term" value="P:formation of translation preinitiation complex"/>
    <property type="evidence" value="ECO:0007669"/>
    <property type="project" value="TreeGrafter"/>
</dbReference>
<dbReference type="SUPFAM" id="SSF55159">
    <property type="entry name" value="eIF1-like"/>
    <property type="match status" value="1"/>
</dbReference>
<evidence type="ECO:0000256" key="2">
    <source>
        <dbReference type="ARBA" id="ARBA00022845"/>
    </source>
</evidence>
<evidence type="ECO:0000259" key="4">
    <source>
        <dbReference type="PROSITE" id="PS50296"/>
    </source>
</evidence>
<dbReference type="GO" id="GO:0006417">
    <property type="term" value="P:regulation of translation"/>
    <property type="evidence" value="ECO:0007669"/>
    <property type="project" value="UniProtKB-KW"/>
</dbReference>
<name>A0AAU7CP24_9BACT</name>
<dbReference type="EMBL" id="CP155447">
    <property type="protein sequence ID" value="XBH06744.1"/>
    <property type="molecule type" value="Genomic_DNA"/>
</dbReference>
<protein>
    <submittedName>
        <fullName evidence="5">Translation initiation factor</fullName>
    </submittedName>
</protein>
<keyword evidence="2" id="KW-0810">Translation regulation</keyword>
<proteinExistence type="inferred from homology"/>
<dbReference type="CDD" id="cd11567">
    <property type="entry name" value="YciH_like"/>
    <property type="match status" value="1"/>
</dbReference>
<dbReference type="GO" id="GO:0003743">
    <property type="term" value="F:translation initiation factor activity"/>
    <property type="evidence" value="ECO:0007669"/>
    <property type="project" value="UniProtKB-KW"/>
</dbReference>
<dbReference type="InterPro" id="IPR036877">
    <property type="entry name" value="SUI1_dom_sf"/>
</dbReference>
<evidence type="ECO:0000313" key="5">
    <source>
        <dbReference type="EMBL" id="XBH06744.1"/>
    </source>
</evidence>
<dbReference type="Gene3D" id="3.30.780.10">
    <property type="entry name" value="SUI1-like domain"/>
    <property type="match status" value="1"/>
</dbReference>
<dbReference type="PANTHER" id="PTHR12789:SF0">
    <property type="entry name" value="DENSITY-REGULATED PROTEIN"/>
    <property type="match status" value="1"/>
</dbReference>
<dbReference type="InterPro" id="IPR005872">
    <property type="entry name" value="SUI1_arc_bac"/>
</dbReference>
<dbReference type="RefSeq" id="WP_406699592.1">
    <property type="nucleotide sequence ID" value="NZ_CP155447.1"/>
</dbReference>
<dbReference type="PIRSF" id="PIRSF037511">
    <property type="entry name" value="Transl_init_SUI1_pro"/>
    <property type="match status" value="1"/>
</dbReference>
<comment type="similarity">
    <text evidence="1">Belongs to the SUI1 family.</text>
</comment>
<evidence type="ECO:0000256" key="3">
    <source>
        <dbReference type="ARBA" id="ARBA00022917"/>
    </source>
</evidence>
<accession>A0AAU7CP24</accession>
<dbReference type="InterPro" id="IPR050318">
    <property type="entry name" value="DENR/SUI1_TIF"/>
</dbReference>
<keyword evidence="3" id="KW-0648">Protein biosynthesis</keyword>
<dbReference type="Pfam" id="PF01253">
    <property type="entry name" value="SUI1"/>
    <property type="match status" value="1"/>
</dbReference>
<feature type="domain" description="SUI1" evidence="4">
    <location>
        <begin position="45"/>
        <end position="111"/>
    </location>
</feature>
<dbReference type="PROSITE" id="PS50296">
    <property type="entry name" value="SUI1"/>
    <property type="match status" value="1"/>
</dbReference>
<keyword evidence="5" id="KW-0396">Initiation factor</keyword>
<reference evidence="5" key="1">
    <citation type="submission" date="2024-05" db="EMBL/GenBank/DDBJ databases">
        <title>Planctomycetes of the genus Singulisphaera possess chitinolytic capabilities.</title>
        <authorList>
            <person name="Ivanova A."/>
        </authorList>
    </citation>
    <scope>NUCLEOTIDE SEQUENCE</scope>
    <source>
        <strain evidence="5">Ch08T</strain>
    </source>
</reference>
<sequence length="117" mass="12630">MQRLFAGTPFDRPPSCERCGRLESECECPPPTIEPVRIAPEQQTARVRLEKRVKGKVVTVVANLSAEGNDLAELAAKLKAKCGSGGTVKEGLVEIQGDHVTTVENALKAIGYKTRRG</sequence>